<reference evidence="4" key="1">
    <citation type="submission" date="2021-01" db="EMBL/GenBank/DDBJ databases">
        <authorList>
            <person name="Corre E."/>
            <person name="Pelletier E."/>
            <person name="Niang G."/>
            <person name="Scheremetjew M."/>
            <person name="Finn R."/>
            <person name="Kale V."/>
            <person name="Holt S."/>
            <person name="Cochrane G."/>
            <person name="Meng A."/>
            <person name="Brown T."/>
            <person name="Cohen L."/>
        </authorList>
    </citation>
    <scope>NUCLEOTIDE SEQUENCE</scope>
    <source>
        <strain evidence="4">Clade-D-RCC2573</strain>
    </source>
</reference>
<evidence type="ECO:0008006" key="5">
    <source>
        <dbReference type="Google" id="ProtNLM"/>
    </source>
</evidence>
<dbReference type="InterPro" id="IPR023214">
    <property type="entry name" value="HAD_sf"/>
</dbReference>
<comment type="cofactor">
    <cofactor evidence="1">
        <name>Mg(2+)</name>
        <dbReference type="ChEBI" id="CHEBI:18420"/>
    </cofactor>
</comment>
<dbReference type="Pfam" id="PF00702">
    <property type="entry name" value="Hydrolase"/>
    <property type="match status" value="1"/>
</dbReference>
<dbReference type="PANTHER" id="PTHR46470">
    <property type="entry name" value="N-ACYLNEURAMINATE-9-PHOSPHATASE"/>
    <property type="match status" value="1"/>
</dbReference>
<keyword evidence="3" id="KW-0460">Magnesium</keyword>
<dbReference type="GO" id="GO:0050124">
    <property type="term" value="F:N-acylneuraminate-9-phosphatase activity"/>
    <property type="evidence" value="ECO:0007669"/>
    <property type="project" value="TreeGrafter"/>
</dbReference>
<dbReference type="InterPro" id="IPR051400">
    <property type="entry name" value="HAD-like_hydrolase"/>
</dbReference>
<dbReference type="GO" id="GO:0046380">
    <property type="term" value="P:N-acetylneuraminate biosynthetic process"/>
    <property type="evidence" value="ECO:0007669"/>
    <property type="project" value="TreeGrafter"/>
</dbReference>
<dbReference type="SFLD" id="SFLDG01129">
    <property type="entry name" value="C1.5:_HAD__Beta-PGM__Phosphata"/>
    <property type="match status" value="1"/>
</dbReference>
<evidence type="ECO:0000256" key="1">
    <source>
        <dbReference type="ARBA" id="ARBA00001946"/>
    </source>
</evidence>
<name>A0A7S0XJA5_9CHLO</name>
<dbReference type="AlphaFoldDB" id="A0A7S0XJA5"/>
<dbReference type="InterPro" id="IPR036412">
    <property type="entry name" value="HAD-like_sf"/>
</dbReference>
<dbReference type="Gene3D" id="1.20.120.710">
    <property type="entry name" value="Haloacid dehalogenase hydrolase-like domain"/>
    <property type="match status" value="1"/>
</dbReference>
<keyword evidence="2" id="KW-0378">Hydrolase</keyword>
<accession>A0A7S0XJA5</accession>
<evidence type="ECO:0000256" key="3">
    <source>
        <dbReference type="ARBA" id="ARBA00022842"/>
    </source>
</evidence>
<evidence type="ECO:0000256" key="2">
    <source>
        <dbReference type="ARBA" id="ARBA00022801"/>
    </source>
</evidence>
<evidence type="ECO:0000313" key="4">
    <source>
        <dbReference type="EMBL" id="CAD8727418.1"/>
    </source>
</evidence>
<dbReference type="InterPro" id="IPR006439">
    <property type="entry name" value="HAD-SF_hydro_IA"/>
</dbReference>
<dbReference type="PANTHER" id="PTHR46470:SF3">
    <property type="entry name" value="N-ACYLNEURAMINATE-9-PHOSPHATASE"/>
    <property type="match status" value="1"/>
</dbReference>
<dbReference type="SFLD" id="SFLDS00003">
    <property type="entry name" value="Haloacid_Dehalogenase"/>
    <property type="match status" value="1"/>
</dbReference>
<protein>
    <recommendedName>
        <fullName evidence="5">N-acylneuraminate-9-phosphatase</fullName>
    </recommendedName>
</protein>
<dbReference type="Gene3D" id="3.40.50.1000">
    <property type="entry name" value="HAD superfamily/HAD-like"/>
    <property type="match status" value="1"/>
</dbReference>
<dbReference type="EMBL" id="HBFF01000413">
    <property type="protein sequence ID" value="CAD8727418.1"/>
    <property type="molecule type" value="Transcribed_RNA"/>
</dbReference>
<organism evidence="4">
    <name type="scientific">Ostreococcus mediterraneus</name>
    <dbReference type="NCBI Taxonomy" id="1486918"/>
    <lineage>
        <taxon>Eukaryota</taxon>
        <taxon>Viridiplantae</taxon>
        <taxon>Chlorophyta</taxon>
        <taxon>Mamiellophyceae</taxon>
        <taxon>Mamiellales</taxon>
        <taxon>Bathycoccaceae</taxon>
        <taxon>Ostreococcus</taxon>
    </lineage>
</organism>
<sequence>MTVMHLKAIFFDLDDTLIETSKADSLAFEAVKQLLIRDLKLTHHMADVVISYLRGALSTNPWDPTDEEHVWSWRQGLWQRVLERHCFQVCDNDTSEAQIQKGPMPELLAWKITVTFRDVRLRNLKMSTQTQYTLEQLKRRGILLAVITNGHTVVQREKLAVCGAYRMFEPHHIFVGGEEELAGRMQKPSCSIFERACMVLGVERGQVLHVGDSWDSDILGATAARLGWSVWLTTENEKVRHDVDCVPSARFISIHAFLACLMRDLDINARTACSFHPPIVR</sequence>
<dbReference type="NCBIfam" id="TIGR01549">
    <property type="entry name" value="HAD-SF-IA-v1"/>
    <property type="match status" value="1"/>
</dbReference>
<proteinExistence type="predicted"/>
<dbReference type="SUPFAM" id="SSF56784">
    <property type="entry name" value="HAD-like"/>
    <property type="match status" value="1"/>
</dbReference>
<gene>
    <name evidence="4" type="ORF">OMED0936_LOCUS326</name>
</gene>